<dbReference type="Proteomes" id="UP000092443">
    <property type="component" value="Unplaced"/>
</dbReference>
<evidence type="ECO:0000256" key="7">
    <source>
        <dbReference type="ARBA" id="ARBA00023212"/>
    </source>
</evidence>
<gene>
    <name evidence="12" type="primary">LOC119638516</name>
</gene>
<evidence type="ECO:0000256" key="10">
    <source>
        <dbReference type="SAM" id="MobiDB-lite"/>
    </source>
</evidence>
<comment type="subcellular location">
    <subcellularLocation>
        <location evidence="1">Cytoplasm</location>
        <location evidence="1">Cytoskeleton</location>
        <location evidence="1">Microtubule organizing center</location>
        <location evidence="1">Centrosome</location>
        <location evidence="1">Centriole</location>
    </subcellularLocation>
    <subcellularLocation>
        <location evidence="2">Nucleus</location>
    </subcellularLocation>
</comment>
<evidence type="ECO:0000256" key="8">
    <source>
        <dbReference type="ARBA" id="ARBA00023242"/>
    </source>
</evidence>
<dbReference type="GO" id="GO:0005814">
    <property type="term" value="C:centriole"/>
    <property type="evidence" value="ECO:0007669"/>
    <property type="project" value="UniProtKB-SubCell"/>
</dbReference>
<keyword evidence="6" id="KW-0493">Microtubule</keyword>
<keyword evidence="8" id="KW-0539">Nucleus</keyword>
<dbReference type="GO" id="GO:0005634">
    <property type="term" value="C:nucleus"/>
    <property type="evidence" value="ECO:0007669"/>
    <property type="project" value="UniProtKB-SubCell"/>
</dbReference>
<accession>A0A9C5YZZ7</accession>
<dbReference type="InterPro" id="IPR029136">
    <property type="entry name" value="MDM1"/>
</dbReference>
<feature type="region of interest" description="Disordered" evidence="10">
    <location>
        <begin position="701"/>
        <end position="771"/>
    </location>
</feature>
<sequence>MIGSFWNLCRACPSMPVDKQLHSEYRSTYRWHEFTGSSRPEVVRRAPAPNPSQFVGATNEPPIPRRKKCPELAYKSHEFIIGSEYTDARNNAANRMPRSEERGGTPSRRSKSEGPPAVPNGRAYPISTDVDGPDTKQAGESSQGLFKKTISKLSTEYRLQFVWPNVRRIKGPETQTTTATTDQPKKSISMGAIRGQQAYQQQQQQQQLHNYHQHHHHHHHYQQQHNHHQMMAAMPTVHKKRTTNQKEATLHELEPLVSDADDRKPIEKQVTIVERKVTARPFSQLIEQERPHHFITKKENYGFEKVTEVDNKQLLQEQQQQQQQEQQPLAPQQPAAGDGELIMNGSSPPHSKPNLDLWLKEVVELRKKAGEYKCRGWGIEIDPDLYKKQKDLWDQVSKNSSLSALSLASAMHRPITKEEKEQENNKKTAPLTIKPQKARVPGQAFFLDNKDEMHALPARFHHTFKHSSTSFLQKDVEEGALLPSPTREKLMPAITKRESESQRGSPKKTAASRHGSPQKGSPQKGSPKKIIKTRSQSVGPEHESPKRQIRSASTAPTARYVTTTAGKKTPTTAAAERKARPYDGEDGRDTAISVSSCSPQPVPEVPEEPLVKSPPEPTRVKSPEQIIMRSPDPVNWTVPLDTGKTFTVTQNVKEVRFLGENYSRPQSEIKASTPVEKPPPPPQSAPPELTEQVKMDAWKNAHSTDTKASLLSSSSPTSSLSKNQKSFNNNHTNNNNNNYNNNHNSNNNNINSNSNNNGNNNTNNKLNTKPLPGTTIRVLEDPLFDIDVVMATSAASITSVTGGGNLSSSSNSTTTPSTARTTATDVLEKARDRFDRFWGGNNVKEESV</sequence>
<dbReference type="GO" id="GO:0008017">
    <property type="term" value="F:microtubule binding"/>
    <property type="evidence" value="ECO:0007669"/>
    <property type="project" value="InterPro"/>
</dbReference>
<dbReference type="AlphaFoldDB" id="A0A9C5YZZ7"/>
<dbReference type="GeneID" id="119638516"/>
<dbReference type="RefSeq" id="XP_037891276.1">
    <property type="nucleotide sequence ID" value="XM_038035348.1"/>
</dbReference>
<feature type="region of interest" description="Disordered" evidence="10">
    <location>
        <begin position="659"/>
        <end position="688"/>
    </location>
</feature>
<evidence type="ECO:0000313" key="11">
    <source>
        <dbReference type="Proteomes" id="UP000092443"/>
    </source>
</evidence>
<feature type="compositionally biased region" description="Basic residues" evidence="10">
    <location>
        <begin position="211"/>
        <end position="222"/>
    </location>
</feature>
<protein>
    <recommendedName>
        <fullName evidence="4">Nuclear protein MDM1</fullName>
    </recommendedName>
</protein>
<feature type="compositionally biased region" description="Low complexity" evidence="10">
    <location>
        <begin position="706"/>
        <end position="764"/>
    </location>
</feature>
<evidence type="ECO:0000256" key="5">
    <source>
        <dbReference type="ARBA" id="ARBA00022490"/>
    </source>
</evidence>
<feature type="region of interest" description="Disordered" evidence="10">
    <location>
        <begin position="316"/>
        <end position="354"/>
    </location>
</feature>
<feature type="compositionally biased region" description="Low complexity" evidence="10">
    <location>
        <begin position="806"/>
        <end position="822"/>
    </location>
</feature>
<dbReference type="GO" id="GO:0005874">
    <property type="term" value="C:microtubule"/>
    <property type="evidence" value="ECO:0007669"/>
    <property type="project" value="UniProtKB-KW"/>
</dbReference>
<evidence type="ECO:0000256" key="4">
    <source>
        <dbReference type="ARBA" id="ARBA00013508"/>
    </source>
</evidence>
<feature type="compositionally biased region" description="Basic and acidic residues" evidence="10">
    <location>
        <begin position="415"/>
        <end position="426"/>
    </location>
</feature>
<feature type="region of interest" description="Disordered" evidence="10">
    <location>
        <begin position="196"/>
        <end position="222"/>
    </location>
</feature>
<keyword evidence="5" id="KW-0963">Cytoplasm</keyword>
<feature type="compositionally biased region" description="Basic and acidic residues" evidence="10">
    <location>
        <begin position="575"/>
        <end position="589"/>
    </location>
</feature>
<feature type="compositionally biased region" description="Low complexity" evidence="10">
    <location>
        <begin position="316"/>
        <end position="336"/>
    </location>
</feature>
<dbReference type="Pfam" id="PF15501">
    <property type="entry name" value="MDM1"/>
    <property type="match status" value="1"/>
</dbReference>
<organism evidence="11 12">
    <name type="scientific">Glossina fuscipes</name>
    <dbReference type="NCBI Taxonomy" id="7396"/>
    <lineage>
        <taxon>Eukaryota</taxon>
        <taxon>Metazoa</taxon>
        <taxon>Ecdysozoa</taxon>
        <taxon>Arthropoda</taxon>
        <taxon>Hexapoda</taxon>
        <taxon>Insecta</taxon>
        <taxon>Pterygota</taxon>
        <taxon>Neoptera</taxon>
        <taxon>Endopterygota</taxon>
        <taxon>Diptera</taxon>
        <taxon>Brachycera</taxon>
        <taxon>Muscomorpha</taxon>
        <taxon>Hippoboscoidea</taxon>
        <taxon>Glossinidae</taxon>
        <taxon>Glossina</taxon>
    </lineage>
</organism>
<dbReference type="GO" id="GO:0046600">
    <property type="term" value="P:negative regulation of centriole replication"/>
    <property type="evidence" value="ECO:0007669"/>
    <property type="project" value="InterPro"/>
</dbReference>
<feature type="region of interest" description="Disordered" evidence="10">
    <location>
        <begin position="414"/>
        <end position="433"/>
    </location>
</feature>
<comment type="similarity">
    <text evidence="3">Belongs to the MDM1 family.</text>
</comment>
<keyword evidence="11" id="KW-1185">Reference proteome</keyword>
<feature type="compositionally biased region" description="Low complexity" evidence="10">
    <location>
        <begin position="562"/>
        <end position="574"/>
    </location>
</feature>
<reference evidence="12" key="1">
    <citation type="submission" date="2025-08" db="UniProtKB">
        <authorList>
            <consortium name="RefSeq"/>
        </authorList>
    </citation>
    <scope>IDENTIFICATION</scope>
    <source>
        <tissue evidence="12">Whole body pupa</tissue>
    </source>
</reference>
<evidence type="ECO:0000256" key="1">
    <source>
        <dbReference type="ARBA" id="ARBA00004114"/>
    </source>
</evidence>
<evidence type="ECO:0000256" key="6">
    <source>
        <dbReference type="ARBA" id="ARBA00022701"/>
    </source>
</evidence>
<feature type="region of interest" description="Disordered" evidence="10">
    <location>
        <begin position="799"/>
        <end position="822"/>
    </location>
</feature>
<comment type="function">
    <text evidence="9">Microtubule-binding protein that negatively regulates centriole duplication. Binds to and stabilizes microtubules.</text>
</comment>
<feature type="region of interest" description="Disordered" evidence="10">
    <location>
        <begin position="477"/>
        <end position="620"/>
    </location>
</feature>
<evidence type="ECO:0000256" key="2">
    <source>
        <dbReference type="ARBA" id="ARBA00004123"/>
    </source>
</evidence>
<feature type="compositionally biased region" description="Low complexity" evidence="10">
    <location>
        <begin position="196"/>
        <end position="210"/>
    </location>
</feature>
<evidence type="ECO:0000313" key="12">
    <source>
        <dbReference type="RefSeq" id="XP_037891276.1"/>
    </source>
</evidence>
<feature type="region of interest" description="Disordered" evidence="10">
    <location>
        <begin position="85"/>
        <end position="144"/>
    </location>
</feature>
<evidence type="ECO:0000256" key="3">
    <source>
        <dbReference type="ARBA" id="ARBA00010494"/>
    </source>
</evidence>
<feature type="compositionally biased region" description="Pro residues" evidence="10">
    <location>
        <begin position="676"/>
        <end position="685"/>
    </location>
</feature>
<feature type="compositionally biased region" description="Basic and acidic residues" evidence="10">
    <location>
        <begin position="486"/>
        <end position="501"/>
    </location>
</feature>
<dbReference type="PANTHER" id="PTHR32078:SF1">
    <property type="entry name" value="NUCLEAR PROTEIN MDM1"/>
    <property type="match status" value="1"/>
</dbReference>
<dbReference type="PANTHER" id="PTHR32078">
    <property type="entry name" value="NUCLEAR PROTEIN MDM1"/>
    <property type="match status" value="1"/>
</dbReference>
<evidence type="ECO:0000256" key="9">
    <source>
        <dbReference type="ARBA" id="ARBA00045771"/>
    </source>
</evidence>
<proteinExistence type="inferred from homology"/>
<name>A0A9C5YZZ7_9MUSC</name>
<keyword evidence="7" id="KW-0206">Cytoskeleton</keyword>
<feature type="region of interest" description="Disordered" evidence="10">
    <location>
        <begin position="42"/>
        <end position="66"/>
    </location>
</feature>